<dbReference type="RefSeq" id="WP_092482006.1">
    <property type="nucleotide sequence ID" value="NZ_FOYM01000003.1"/>
</dbReference>
<feature type="region of interest" description="Disordered" evidence="2">
    <location>
        <begin position="353"/>
        <end position="384"/>
    </location>
</feature>
<feature type="compositionally biased region" description="Polar residues" evidence="2">
    <location>
        <begin position="423"/>
        <end position="434"/>
    </location>
</feature>
<evidence type="ECO:0000313" key="5">
    <source>
        <dbReference type="Proteomes" id="UP000199584"/>
    </source>
</evidence>
<name>A0A1I6D033_9FIRM</name>
<dbReference type="Gene3D" id="2.60.120.260">
    <property type="entry name" value="Galactose-binding domain-like"/>
    <property type="match status" value="1"/>
</dbReference>
<dbReference type="EMBL" id="FOYM01000003">
    <property type="protein sequence ID" value="SFQ98720.1"/>
    <property type="molecule type" value="Genomic_DNA"/>
</dbReference>
<organism evidence="4 5">
    <name type="scientific">Desulfoscipio geothermicus DSM 3669</name>
    <dbReference type="NCBI Taxonomy" id="1121426"/>
    <lineage>
        <taxon>Bacteria</taxon>
        <taxon>Bacillati</taxon>
        <taxon>Bacillota</taxon>
        <taxon>Clostridia</taxon>
        <taxon>Eubacteriales</taxon>
        <taxon>Desulfallaceae</taxon>
        <taxon>Desulfoscipio</taxon>
    </lineage>
</organism>
<keyword evidence="5" id="KW-1185">Reference proteome</keyword>
<gene>
    <name evidence="4" type="ORF">SAMN05660706_103160</name>
</gene>
<feature type="region of interest" description="Disordered" evidence="2">
    <location>
        <begin position="421"/>
        <end position="458"/>
    </location>
</feature>
<dbReference type="InterPro" id="IPR002508">
    <property type="entry name" value="MurNAc-LAA_cat"/>
</dbReference>
<dbReference type="STRING" id="39060.SAMN05660706_103160"/>
<dbReference type="SMART" id="SM00646">
    <property type="entry name" value="Ami_3"/>
    <property type="match status" value="1"/>
</dbReference>
<dbReference type="GO" id="GO:0008745">
    <property type="term" value="F:N-acetylmuramoyl-L-alanine amidase activity"/>
    <property type="evidence" value="ECO:0007669"/>
    <property type="project" value="InterPro"/>
</dbReference>
<dbReference type="Proteomes" id="UP000199584">
    <property type="component" value="Unassembled WGS sequence"/>
</dbReference>
<dbReference type="GO" id="GO:0030288">
    <property type="term" value="C:outer membrane-bounded periplasmic space"/>
    <property type="evidence" value="ECO:0007669"/>
    <property type="project" value="TreeGrafter"/>
</dbReference>
<dbReference type="PANTHER" id="PTHR30404:SF0">
    <property type="entry name" value="N-ACETYLMURAMOYL-L-ALANINE AMIDASE AMIC"/>
    <property type="match status" value="1"/>
</dbReference>
<dbReference type="OrthoDB" id="9772024at2"/>
<dbReference type="CDD" id="cd02696">
    <property type="entry name" value="MurNAc-LAA"/>
    <property type="match status" value="1"/>
</dbReference>
<protein>
    <submittedName>
        <fullName evidence="4">N-acetylmuramoyl-L-alanine amidase</fullName>
    </submittedName>
</protein>
<dbReference type="SUPFAM" id="SSF53187">
    <property type="entry name" value="Zn-dependent exopeptidases"/>
    <property type="match status" value="1"/>
</dbReference>
<feature type="compositionally biased region" description="Pro residues" evidence="2">
    <location>
        <begin position="353"/>
        <end position="372"/>
    </location>
</feature>
<proteinExistence type="predicted"/>
<evidence type="ECO:0000259" key="3">
    <source>
        <dbReference type="SMART" id="SM00646"/>
    </source>
</evidence>
<dbReference type="InterPro" id="IPR050695">
    <property type="entry name" value="N-acetylmuramoyl_amidase_3"/>
</dbReference>
<dbReference type="GO" id="GO:0009253">
    <property type="term" value="P:peptidoglycan catabolic process"/>
    <property type="evidence" value="ECO:0007669"/>
    <property type="project" value="InterPro"/>
</dbReference>
<feature type="domain" description="MurNAc-LAA" evidence="3">
    <location>
        <begin position="63"/>
        <end position="174"/>
    </location>
</feature>
<keyword evidence="1" id="KW-0378">Hydrolase</keyword>
<dbReference type="AlphaFoldDB" id="A0A1I6D033"/>
<evidence type="ECO:0000256" key="2">
    <source>
        <dbReference type="SAM" id="MobiDB-lite"/>
    </source>
</evidence>
<reference evidence="5" key="1">
    <citation type="submission" date="2016-10" db="EMBL/GenBank/DDBJ databases">
        <authorList>
            <person name="Varghese N."/>
            <person name="Submissions S."/>
        </authorList>
    </citation>
    <scope>NUCLEOTIDE SEQUENCE [LARGE SCALE GENOMIC DNA]</scope>
    <source>
        <strain evidence="5">DSM 3669</strain>
    </source>
</reference>
<dbReference type="PANTHER" id="PTHR30404">
    <property type="entry name" value="N-ACETYLMURAMOYL-L-ALANINE AMIDASE"/>
    <property type="match status" value="1"/>
</dbReference>
<evidence type="ECO:0000256" key="1">
    <source>
        <dbReference type="ARBA" id="ARBA00022801"/>
    </source>
</evidence>
<sequence length="595" mass="65200">MLIIVLDPGHGGSDPGAINGKHYEKAFNLTIATETARYLNDNYSAAVHFTRIADTTMGLYERAGYANELNADYFVSLHINAGGGTGFESYIHTSAGSTTHKYRDILHNRIADFYRSKGFPDRGKKSANFAVLRETGMSAVLLENLFIDNGSDLSFLLKSSFLKQLGTAIGDGIARALQLKTKTPGSGTIPARMPATALTGRARQLLKSRNPAAPDYIDIYVKMGEIYRIRWDAVFAQSCKETAFWRFGGDVRPQQNNFAGLGAFNGKEGASFATPEEGIEAQFQHWHAYYHGGKLPPGRPSLDPRRNAVLSTGWAGALNFVEDLGGRWAPAQDYGVSIVRDYMAKFMDEVIPGPIPTPPPVPTPPEPSPAPDSPANGGGWNPEAEIDRLKKDGLIVNDHAPDAPVTWGEFAAVINRLRDRLTSGDSNDNPTSPGNQPPDKENSGNKENSGEEYPAKTEEKELLQNGDFSQNSQGWEINDTYIQTEANGNKYGVSNYTWRFRQDFPVNPGWKIIFNGRTRNGGSPNAARVVIGFINYSGTLKVVSDIRHTHQGNGWESFPRQELTVPSHAVKGRVFLLTNGGTGVHHFDDISIKKL</sequence>
<dbReference type="Pfam" id="PF01520">
    <property type="entry name" value="Amidase_3"/>
    <property type="match status" value="1"/>
</dbReference>
<evidence type="ECO:0000313" key="4">
    <source>
        <dbReference type="EMBL" id="SFQ98720.1"/>
    </source>
</evidence>
<dbReference type="Gene3D" id="3.40.630.40">
    <property type="entry name" value="Zn-dependent exopeptidases"/>
    <property type="match status" value="1"/>
</dbReference>
<accession>A0A1I6D033</accession>